<keyword evidence="3" id="KW-0813">Transport</keyword>
<feature type="signal peptide" evidence="15">
    <location>
        <begin position="1"/>
        <end position="19"/>
    </location>
</feature>
<dbReference type="GO" id="GO:0015677">
    <property type="term" value="P:copper ion import"/>
    <property type="evidence" value="ECO:0007669"/>
    <property type="project" value="TreeGrafter"/>
</dbReference>
<proteinExistence type="inferred from homology"/>
<dbReference type="Gene3D" id="3.40.50.80">
    <property type="entry name" value="Nucleotide-binding domain of ferredoxin-NADP reductase (FNR) module"/>
    <property type="match status" value="2"/>
</dbReference>
<dbReference type="RefSeq" id="XP_504858.1">
    <property type="nucleotide sequence ID" value="XM_504858.3"/>
</dbReference>
<dbReference type="InterPro" id="IPR013121">
    <property type="entry name" value="Fe_red_NAD-bd_6"/>
</dbReference>
<dbReference type="SUPFAM" id="SSF52343">
    <property type="entry name" value="Ferredoxin reductase-like, C-terminal NADP-linked domain"/>
    <property type="match status" value="1"/>
</dbReference>
<evidence type="ECO:0000256" key="15">
    <source>
        <dbReference type="SAM" id="SignalP"/>
    </source>
</evidence>
<feature type="compositionally biased region" description="Basic and acidic residues" evidence="13">
    <location>
        <begin position="783"/>
        <end position="806"/>
    </location>
</feature>
<feature type="transmembrane region" description="Helical" evidence="14">
    <location>
        <begin position="413"/>
        <end position="435"/>
    </location>
</feature>
<keyword evidence="9" id="KW-0560">Oxidoreductase</keyword>
<dbReference type="InterPro" id="IPR013130">
    <property type="entry name" value="Fe3_Rdtase_TM_dom"/>
</dbReference>
<dbReference type="GO" id="GO:0006879">
    <property type="term" value="P:intracellular iron ion homeostasis"/>
    <property type="evidence" value="ECO:0007669"/>
    <property type="project" value="TreeGrafter"/>
</dbReference>
<dbReference type="InterPro" id="IPR013112">
    <property type="entry name" value="FAD-bd_8"/>
</dbReference>
<dbReference type="Pfam" id="PF08030">
    <property type="entry name" value="NAD_binding_6"/>
    <property type="match status" value="2"/>
</dbReference>
<feature type="transmembrane region" description="Helical" evidence="14">
    <location>
        <begin position="310"/>
        <end position="327"/>
    </location>
</feature>
<dbReference type="Pfam" id="PF08022">
    <property type="entry name" value="FAD_binding_8"/>
    <property type="match status" value="1"/>
</dbReference>
<dbReference type="KEGG" id="yli:2908013"/>
<dbReference type="GeneID" id="2908013"/>
<evidence type="ECO:0000256" key="2">
    <source>
        <dbReference type="ARBA" id="ARBA00006278"/>
    </source>
</evidence>
<feature type="chain" id="PRO_5043545566" evidence="15">
    <location>
        <begin position="20"/>
        <end position="902"/>
    </location>
</feature>
<feature type="compositionally biased region" description="Polar residues" evidence="13">
    <location>
        <begin position="707"/>
        <end position="718"/>
    </location>
</feature>
<evidence type="ECO:0000256" key="14">
    <source>
        <dbReference type="SAM" id="Phobius"/>
    </source>
</evidence>
<keyword evidence="12" id="KW-0325">Glycoprotein</keyword>
<dbReference type="InterPro" id="IPR017927">
    <property type="entry name" value="FAD-bd_FR_type"/>
</dbReference>
<dbReference type="CDD" id="cd06186">
    <property type="entry name" value="NOX_Duox_like_FAD_NADP"/>
    <property type="match status" value="1"/>
</dbReference>
<evidence type="ECO:0000256" key="11">
    <source>
        <dbReference type="ARBA" id="ARBA00023136"/>
    </source>
</evidence>
<sequence length="902" mass="101146">MRASLAFVLTLLLATSVSAYKSVRGGIPAPVGLACWYAAREYDNTCSVGNLTACRCGSPIFMGSVTNCIDRWTSIAPRYPGLHFQENNPFSLITGSRREEFEVAYGYSVEALKAYKFIQDLCYQLGPRFQYSIGHLEAMAVEAKEHVIGAAEAEAQLHFLGEVRAPVAVRETRFIQYLYSMDVVIRQYSLGIIQGVVLNIYWALVIFVGFATNVFYSYFPDVVRRMKGPRITWFRRHFTLPATIGTEHNAPHVILKYIQIHLPTRIHSIVIAIYVLLTVVLTIFPIHFSANDPYLGTSLIKFARYTGNRTGLVALTQIPLLVLFGGRNNILLRYTKWPFNTFLTYHRAIAWVTFSHMVFHSIAFAFLAVYKSTYPHNWGFINWNMGHLATVAAAVMVTVAIRPIRSRVYELFYQTHISGFVIFLVGLGLHCHNFGWMGWVYTSGTIFLYNELSSIAKIFFCGWNSIATLTLFEEGMFKIVVTTSGRWNFFPGCYCYIIARPNLLQGHPFSIYVAPDNTSTPGNAQLTMVVKPRKGKTARLTRMLQDHYESTGSRSMQTRLYVDGPYGNQQPLSEYANILLVSGGVGVTAAYGYASYITGLQQSPLRSTRALQIIFVWIVHDARSLKWFQTELLHLIKSPNVKVEIYITRGFLDKDDSFVPSTRVYQAFQLERWVLCGSPTAPMISRSVPIETIEAVKHAPIKITNPTENTNYFDTTDTPPRPLHSAGSTLTSHASPMLSAFPPPPDNDTSMTGQSLDPGGTARTLDPNVLSAKLAQASASISQERKDKEAAGDTPHDSDSDEKPHDLVVTPPTPELNHPAQDPEGNRESYHVPEKGKFKIEMSKPEVAKLLSRHFSDITNDDSVGVFVCGPEKFNDEVRAAFVTETEIHGNIRMDYFEESFC</sequence>
<dbReference type="GO" id="GO:0000293">
    <property type="term" value="F:ferric-chelate reductase activity"/>
    <property type="evidence" value="ECO:0007669"/>
    <property type="project" value="UniProtKB-ARBA"/>
</dbReference>
<dbReference type="OMA" id="GTHAFLC"/>
<gene>
    <name evidence="16" type="ORF">YALI1_F02187g</name>
</gene>
<evidence type="ECO:0000313" key="16">
    <source>
        <dbReference type="EMBL" id="AOW06482.1"/>
    </source>
</evidence>
<protein>
    <submittedName>
        <fullName evidence="16">Uncharacterized protein</fullName>
    </submittedName>
</protein>
<feature type="transmembrane region" description="Helical" evidence="14">
    <location>
        <begin position="266"/>
        <end position="290"/>
    </location>
</feature>
<evidence type="ECO:0000256" key="5">
    <source>
        <dbReference type="ARBA" id="ARBA00022692"/>
    </source>
</evidence>
<dbReference type="OrthoDB" id="10006946at2759"/>
<evidence type="ECO:0000256" key="10">
    <source>
        <dbReference type="ARBA" id="ARBA00023065"/>
    </source>
</evidence>
<evidence type="ECO:0000256" key="9">
    <source>
        <dbReference type="ARBA" id="ARBA00023002"/>
    </source>
</evidence>
<evidence type="ECO:0000313" key="17">
    <source>
        <dbReference type="Proteomes" id="UP000182444"/>
    </source>
</evidence>
<dbReference type="Pfam" id="PF01794">
    <property type="entry name" value="Ferric_reduct"/>
    <property type="match status" value="1"/>
</dbReference>
<dbReference type="GO" id="GO:0006826">
    <property type="term" value="P:iron ion transport"/>
    <property type="evidence" value="ECO:0007669"/>
    <property type="project" value="TreeGrafter"/>
</dbReference>
<dbReference type="PANTHER" id="PTHR32361:SF9">
    <property type="entry name" value="FERRIC REDUCTASE TRANSMEMBRANE COMPONENT 3-RELATED"/>
    <property type="match status" value="1"/>
</dbReference>
<comment type="similarity">
    <text evidence="2">Belongs to the ferric reductase (FRE) family.</text>
</comment>
<evidence type="ECO:0000256" key="6">
    <source>
        <dbReference type="ARBA" id="ARBA00022827"/>
    </source>
</evidence>
<keyword evidence="15" id="KW-0732">Signal</keyword>
<organism evidence="16 17">
    <name type="scientific">Yarrowia lipolytica</name>
    <name type="common">Candida lipolytica</name>
    <dbReference type="NCBI Taxonomy" id="4952"/>
    <lineage>
        <taxon>Eukaryota</taxon>
        <taxon>Fungi</taxon>
        <taxon>Dikarya</taxon>
        <taxon>Ascomycota</taxon>
        <taxon>Saccharomycotina</taxon>
        <taxon>Dipodascomycetes</taxon>
        <taxon>Dipodascales</taxon>
        <taxon>Dipodascales incertae sedis</taxon>
        <taxon>Yarrowia</taxon>
    </lineage>
</organism>
<dbReference type="VEuPathDB" id="FungiDB:YALI1_F02187g"/>
<name>A0A1D8NLG8_YARLL</name>
<dbReference type="EMBL" id="CP017558">
    <property type="protein sequence ID" value="AOW06482.1"/>
    <property type="molecule type" value="Genomic_DNA"/>
</dbReference>
<comment type="subcellular location">
    <subcellularLocation>
        <location evidence="1">Membrane</location>
        <topology evidence="1">Multi-pass membrane protein</topology>
    </subcellularLocation>
</comment>
<keyword evidence="6" id="KW-0274">FAD</keyword>
<accession>A0A1D8NLG8</accession>
<evidence type="ECO:0000256" key="8">
    <source>
        <dbReference type="ARBA" id="ARBA00022989"/>
    </source>
</evidence>
<keyword evidence="4" id="KW-0285">Flavoprotein</keyword>
<keyword evidence="8 14" id="KW-1133">Transmembrane helix</keyword>
<evidence type="ECO:0000256" key="12">
    <source>
        <dbReference type="ARBA" id="ARBA00023180"/>
    </source>
</evidence>
<dbReference type="Proteomes" id="UP000182444">
    <property type="component" value="Chromosome 1F"/>
</dbReference>
<dbReference type="VEuPathDB" id="FungiDB:YALI0_F01386g"/>
<dbReference type="InterPro" id="IPR039261">
    <property type="entry name" value="FNR_nucleotide-bd"/>
</dbReference>
<evidence type="ECO:0000256" key="7">
    <source>
        <dbReference type="ARBA" id="ARBA00022982"/>
    </source>
</evidence>
<dbReference type="AlphaFoldDB" id="A0A1D8NLG8"/>
<keyword evidence="7" id="KW-0249">Electron transport</keyword>
<dbReference type="PROSITE" id="PS51257">
    <property type="entry name" value="PROKAR_LIPOPROTEIN"/>
    <property type="match status" value="1"/>
</dbReference>
<keyword evidence="5 14" id="KW-0812">Transmembrane</keyword>
<dbReference type="GO" id="GO:0005886">
    <property type="term" value="C:plasma membrane"/>
    <property type="evidence" value="ECO:0007669"/>
    <property type="project" value="TreeGrafter"/>
</dbReference>
<dbReference type="eggNOG" id="KOG0039">
    <property type="taxonomic scope" value="Eukaryota"/>
</dbReference>
<dbReference type="SFLD" id="SFLDG01168">
    <property type="entry name" value="Ferric_reductase_subgroup_(FRE"/>
    <property type="match status" value="1"/>
</dbReference>
<evidence type="ECO:0000256" key="1">
    <source>
        <dbReference type="ARBA" id="ARBA00004141"/>
    </source>
</evidence>
<evidence type="ECO:0000256" key="3">
    <source>
        <dbReference type="ARBA" id="ARBA00022448"/>
    </source>
</evidence>
<dbReference type="PANTHER" id="PTHR32361">
    <property type="entry name" value="FERRIC/CUPRIC REDUCTASE TRANSMEMBRANE COMPONENT"/>
    <property type="match status" value="1"/>
</dbReference>
<dbReference type="InterPro" id="IPR051410">
    <property type="entry name" value="Ferric/Cupric_Reductase"/>
</dbReference>
<feature type="region of interest" description="Disordered" evidence="13">
    <location>
        <begin position="707"/>
        <end position="830"/>
    </location>
</feature>
<reference evidence="16 17" key="1">
    <citation type="journal article" date="2016" name="PLoS ONE">
        <title>Sequence Assembly of Yarrowia lipolytica Strain W29/CLIB89 Shows Transposable Element Diversity.</title>
        <authorList>
            <person name="Magnan C."/>
            <person name="Yu J."/>
            <person name="Chang I."/>
            <person name="Jahn E."/>
            <person name="Kanomata Y."/>
            <person name="Wu J."/>
            <person name="Zeller M."/>
            <person name="Oakes M."/>
            <person name="Baldi P."/>
            <person name="Sandmeyer S."/>
        </authorList>
    </citation>
    <scope>NUCLEOTIDE SEQUENCE [LARGE SCALE GENOMIC DNA]</scope>
    <source>
        <strain evidence="17">CLIB89(W29)</strain>
    </source>
</reference>
<evidence type="ECO:0000256" key="4">
    <source>
        <dbReference type="ARBA" id="ARBA00022630"/>
    </source>
</evidence>
<feature type="transmembrane region" description="Helical" evidence="14">
    <location>
        <begin position="200"/>
        <end position="219"/>
    </location>
</feature>
<feature type="transmembrane region" description="Helical" evidence="14">
    <location>
        <begin position="348"/>
        <end position="369"/>
    </location>
</feature>
<keyword evidence="10" id="KW-0406">Ion transport</keyword>
<feature type="transmembrane region" description="Helical" evidence="14">
    <location>
        <begin position="381"/>
        <end position="401"/>
    </location>
</feature>
<dbReference type="PROSITE" id="PS51384">
    <property type="entry name" value="FAD_FR"/>
    <property type="match status" value="1"/>
</dbReference>
<keyword evidence="11 14" id="KW-0472">Membrane</keyword>
<evidence type="ECO:0000256" key="13">
    <source>
        <dbReference type="SAM" id="MobiDB-lite"/>
    </source>
</evidence>
<dbReference type="SFLD" id="SFLDS00052">
    <property type="entry name" value="Ferric_Reductase_Domain"/>
    <property type="match status" value="1"/>
</dbReference>